<dbReference type="GO" id="GO:0005829">
    <property type="term" value="C:cytosol"/>
    <property type="evidence" value="ECO:0007669"/>
    <property type="project" value="TreeGrafter"/>
</dbReference>
<name>A0AAV6SM61_SOLSE</name>
<gene>
    <name evidence="2" type="ORF">JOB18_025334</name>
</gene>
<sequence length="400" mass="44723">MSFMVFNLVGAAVTKLIRRLMNFLTPLQGSSVSENPNVPFACRILEELHSEAENTVVSDSTLGSAADIRDALTPSRIPVFVYKPIYVCNLAHLSDALTATEQCSSFETQNFPNTDLSKDQFKVSDPRRPNYKCASICRFSNEFLNCWMNAALQAVLNLNLVQDISPDSAAEPITPTFGELFLTALAHPGRFFSQREVYMVLQELNDAIPYLRLGQDNDVLDFLQPLLVWLEGCGVKTMIKMDENLLCKQCGFTSTDITNTSIYFLSPPFWGDSIASLLQSSLNGSAGLARCEKCDRIDQKISNISFPDVLTLHLPRTQGPSREPVAPSRIIELMQHPKTQRFSLASVICHNSSQTHCGHYWSYVIKDDVIIQVNDDDVSIAKSLVNLYCDGLIYFYERCS</sequence>
<dbReference type="PANTHER" id="PTHR24006:SF827">
    <property type="entry name" value="UBIQUITIN CARBOXYL-TERMINAL HYDROLASE 34"/>
    <property type="match status" value="1"/>
</dbReference>
<dbReference type="InterPro" id="IPR050164">
    <property type="entry name" value="Peptidase_C19"/>
</dbReference>
<dbReference type="EMBL" id="JAGKHQ010000004">
    <property type="protein sequence ID" value="KAG7518115.1"/>
    <property type="molecule type" value="Genomic_DNA"/>
</dbReference>
<keyword evidence="2" id="KW-0401">Integrin</keyword>
<evidence type="ECO:0000259" key="1">
    <source>
        <dbReference type="PROSITE" id="PS50235"/>
    </source>
</evidence>
<dbReference type="GO" id="GO:0004843">
    <property type="term" value="F:cysteine-type deubiquitinase activity"/>
    <property type="evidence" value="ECO:0007669"/>
    <property type="project" value="InterPro"/>
</dbReference>
<organism evidence="2 3">
    <name type="scientific">Solea senegalensis</name>
    <name type="common">Senegalese sole</name>
    <dbReference type="NCBI Taxonomy" id="28829"/>
    <lineage>
        <taxon>Eukaryota</taxon>
        <taxon>Metazoa</taxon>
        <taxon>Chordata</taxon>
        <taxon>Craniata</taxon>
        <taxon>Vertebrata</taxon>
        <taxon>Euteleostomi</taxon>
        <taxon>Actinopterygii</taxon>
        <taxon>Neopterygii</taxon>
        <taxon>Teleostei</taxon>
        <taxon>Neoteleostei</taxon>
        <taxon>Acanthomorphata</taxon>
        <taxon>Carangaria</taxon>
        <taxon>Pleuronectiformes</taxon>
        <taxon>Pleuronectoidei</taxon>
        <taxon>Soleidae</taxon>
        <taxon>Solea</taxon>
    </lineage>
</organism>
<dbReference type="GO" id="GO:0005634">
    <property type="term" value="C:nucleus"/>
    <property type="evidence" value="ECO:0007669"/>
    <property type="project" value="TreeGrafter"/>
</dbReference>
<comment type="caution">
    <text evidence="2">The sequence shown here is derived from an EMBL/GenBank/DDBJ whole genome shotgun (WGS) entry which is preliminary data.</text>
</comment>
<dbReference type="CDD" id="cd02257">
    <property type="entry name" value="Peptidase_C19"/>
    <property type="match status" value="1"/>
</dbReference>
<proteinExistence type="predicted"/>
<dbReference type="AlphaFoldDB" id="A0AAV6SM61"/>
<feature type="domain" description="USP" evidence="1">
    <location>
        <begin position="137"/>
        <end position="399"/>
    </location>
</feature>
<dbReference type="PANTHER" id="PTHR24006">
    <property type="entry name" value="UBIQUITIN CARBOXYL-TERMINAL HYDROLASE"/>
    <property type="match status" value="1"/>
</dbReference>
<protein>
    <submittedName>
        <fullName evidence="2">Integrin alpha-6 CD49 antigen-like family member F VLA-6</fullName>
    </submittedName>
</protein>
<dbReference type="GO" id="GO:0016579">
    <property type="term" value="P:protein deubiquitination"/>
    <property type="evidence" value="ECO:0007669"/>
    <property type="project" value="InterPro"/>
</dbReference>
<evidence type="ECO:0000313" key="3">
    <source>
        <dbReference type="Proteomes" id="UP000693946"/>
    </source>
</evidence>
<dbReference type="InterPro" id="IPR028889">
    <property type="entry name" value="USP"/>
</dbReference>
<dbReference type="Pfam" id="PF00443">
    <property type="entry name" value="UCH"/>
    <property type="match status" value="1"/>
</dbReference>
<dbReference type="GO" id="GO:0007229">
    <property type="term" value="P:integrin-mediated signaling pathway"/>
    <property type="evidence" value="ECO:0007669"/>
    <property type="project" value="UniProtKB-KW"/>
</dbReference>
<keyword evidence="3" id="KW-1185">Reference proteome</keyword>
<dbReference type="PROSITE" id="PS50235">
    <property type="entry name" value="USP_3"/>
    <property type="match status" value="1"/>
</dbReference>
<accession>A0AAV6SM61</accession>
<dbReference type="InterPro" id="IPR001394">
    <property type="entry name" value="Peptidase_C19_UCH"/>
</dbReference>
<evidence type="ECO:0000313" key="2">
    <source>
        <dbReference type="EMBL" id="KAG7518115.1"/>
    </source>
</evidence>
<dbReference type="Proteomes" id="UP000693946">
    <property type="component" value="Linkage Group LG12"/>
</dbReference>
<reference evidence="2 3" key="1">
    <citation type="journal article" date="2021" name="Sci. Rep.">
        <title>Chromosome anchoring in Senegalese sole (Solea senegalensis) reveals sex-associated markers and genome rearrangements in flatfish.</title>
        <authorList>
            <person name="Guerrero-Cozar I."/>
            <person name="Gomez-Garrido J."/>
            <person name="Berbel C."/>
            <person name="Martinez-Blanch J.F."/>
            <person name="Alioto T."/>
            <person name="Claros M.G."/>
            <person name="Gagnaire P.A."/>
            <person name="Manchado M."/>
        </authorList>
    </citation>
    <scope>NUCLEOTIDE SEQUENCE [LARGE SCALE GENOMIC DNA]</scope>
    <source>
        <strain evidence="2">Sse05_10M</strain>
    </source>
</reference>